<keyword evidence="2" id="KW-1185">Reference proteome</keyword>
<dbReference type="OrthoDB" id="3348320at2759"/>
<accession>A0A9P7YCJ4</accession>
<sequence length="240" mass="27365">MPSNKKFLKANDFEKALKQLDYEMSRNDFLAAFAPIKVVTIGGFLAVTYFKNREATGDLDYMIDPLWAEDDEIKSPLKGAINSVAKKENFEIDWMNDGLEIWASPTACKTIFERAYQQSILLFDGQSLKVWAAPFEWALERKLRRIAYSDRGEKKVDMEDALVLFNHFRKANGGPLDMEYFRELNMNGFDLTPQPHHMEMVAANYRRMYKEDLFSSPTAPTVSSATTSYPTVPGIGAWSG</sequence>
<reference evidence="1" key="1">
    <citation type="journal article" date="2021" name="IMA Fungus">
        <title>Genomic characterization of three marine fungi, including Emericellopsis atlantica sp. nov. with signatures of a generalist lifestyle and marine biomass degradation.</title>
        <authorList>
            <person name="Hagestad O.C."/>
            <person name="Hou L."/>
            <person name="Andersen J.H."/>
            <person name="Hansen E.H."/>
            <person name="Altermark B."/>
            <person name="Li C."/>
            <person name="Kuhnert E."/>
            <person name="Cox R.J."/>
            <person name="Crous P.W."/>
            <person name="Spatafora J.W."/>
            <person name="Lail K."/>
            <person name="Amirebrahimi M."/>
            <person name="Lipzen A."/>
            <person name="Pangilinan J."/>
            <person name="Andreopoulos W."/>
            <person name="Hayes R.D."/>
            <person name="Ng V."/>
            <person name="Grigoriev I.V."/>
            <person name="Jackson S.A."/>
            <person name="Sutton T.D.S."/>
            <person name="Dobson A.D.W."/>
            <person name="Rama T."/>
        </authorList>
    </citation>
    <scope>NUCLEOTIDE SEQUENCE</scope>
    <source>
        <strain evidence="1">TRa018bII</strain>
    </source>
</reference>
<protein>
    <submittedName>
        <fullName evidence="1">Uncharacterized protein</fullName>
    </submittedName>
</protein>
<dbReference type="EMBL" id="MU251621">
    <property type="protein sequence ID" value="KAG9231141.1"/>
    <property type="molecule type" value="Genomic_DNA"/>
</dbReference>
<comment type="caution">
    <text evidence="1">The sequence shown here is derived from an EMBL/GenBank/DDBJ whole genome shotgun (WGS) entry which is preliminary data.</text>
</comment>
<evidence type="ECO:0000313" key="1">
    <source>
        <dbReference type="EMBL" id="KAG9231141.1"/>
    </source>
</evidence>
<organism evidence="1 2">
    <name type="scientific">Amylocarpus encephaloides</name>
    <dbReference type="NCBI Taxonomy" id="45428"/>
    <lineage>
        <taxon>Eukaryota</taxon>
        <taxon>Fungi</taxon>
        <taxon>Dikarya</taxon>
        <taxon>Ascomycota</taxon>
        <taxon>Pezizomycotina</taxon>
        <taxon>Leotiomycetes</taxon>
        <taxon>Helotiales</taxon>
        <taxon>Helotiales incertae sedis</taxon>
        <taxon>Amylocarpus</taxon>
    </lineage>
</organism>
<dbReference type="Proteomes" id="UP000824998">
    <property type="component" value="Unassembled WGS sequence"/>
</dbReference>
<evidence type="ECO:0000313" key="2">
    <source>
        <dbReference type="Proteomes" id="UP000824998"/>
    </source>
</evidence>
<dbReference type="AlphaFoldDB" id="A0A9P7YCJ4"/>
<gene>
    <name evidence="1" type="ORF">BJ875DRAFT_383591</name>
</gene>
<name>A0A9P7YCJ4_9HELO</name>
<proteinExistence type="predicted"/>